<dbReference type="EMBL" id="CAGKOT010000031">
    <property type="protein sequence ID" value="CAB5373119.1"/>
    <property type="molecule type" value="Genomic_DNA"/>
</dbReference>
<dbReference type="InterPro" id="IPR000008">
    <property type="entry name" value="C2_dom"/>
</dbReference>
<gene>
    <name evidence="3" type="ORF">CHRIB12_LOCUS13885</name>
</gene>
<dbReference type="Proteomes" id="UP000684084">
    <property type="component" value="Unassembled WGS sequence"/>
</dbReference>
<evidence type="ECO:0000256" key="1">
    <source>
        <dbReference type="SAM" id="MobiDB-lite"/>
    </source>
</evidence>
<feature type="domain" description="C2" evidence="2">
    <location>
        <begin position="273"/>
        <end position="366"/>
    </location>
</feature>
<dbReference type="SMART" id="SM00239">
    <property type="entry name" value="C2"/>
    <property type="match status" value="1"/>
</dbReference>
<feature type="region of interest" description="Disordered" evidence="1">
    <location>
        <begin position="100"/>
        <end position="121"/>
    </location>
</feature>
<proteinExistence type="predicted"/>
<evidence type="ECO:0000313" key="4">
    <source>
        <dbReference type="Proteomes" id="UP000684084"/>
    </source>
</evidence>
<evidence type="ECO:0000313" key="3">
    <source>
        <dbReference type="EMBL" id="CAB5373119.1"/>
    </source>
</evidence>
<comment type="caution">
    <text evidence="3">The sequence shown here is derived from an EMBL/GenBank/DDBJ whole genome shotgun (WGS) entry which is preliminary data.</text>
</comment>
<feature type="compositionally biased region" description="Basic and acidic residues" evidence="1">
    <location>
        <begin position="109"/>
        <end position="121"/>
    </location>
</feature>
<organism evidence="3 4">
    <name type="scientific">Rhizophagus irregularis</name>
    <dbReference type="NCBI Taxonomy" id="588596"/>
    <lineage>
        <taxon>Eukaryota</taxon>
        <taxon>Fungi</taxon>
        <taxon>Fungi incertae sedis</taxon>
        <taxon>Mucoromycota</taxon>
        <taxon>Glomeromycotina</taxon>
        <taxon>Glomeromycetes</taxon>
        <taxon>Glomerales</taxon>
        <taxon>Glomeraceae</taxon>
        <taxon>Rhizophagus</taxon>
    </lineage>
</organism>
<evidence type="ECO:0000259" key="2">
    <source>
        <dbReference type="SMART" id="SM00239"/>
    </source>
</evidence>
<dbReference type="AlphaFoldDB" id="A0A915ZEB7"/>
<dbReference type="OrthoDB" id="9895617at2759"/>
<dbReference type="VEuPathDB" id="FungiDB:RhiirFUN_020061"/>
<name>A0A915ZEB7_9GLOM</name>
<protein>
    <recommendedName>
        <fullName evidence="2">C2 domain-containing protein</fullName>
    </recommendedName>
</protein>
<dbReference type="VEuPathDB" id="FungiDB:RhiirFUN_020062"/>
<sequence>MNILWAMPSRNEIFLVNEDRRILISDFGFCKPIDSTIGDSHDKDLALQIIGGRRPDIIKGTPIKRKSIKVFNTVCIAPIDFSKNDEERTSVTNDDFVDVKPLPQYDSPTDSKEKSTEPEYEYETKTFEYTTSIDPIDFSKNDEEGASVTVGLMSHVYVLGVKRISTFFRFSNTILKTIVTSQKSESDNDVPYQLWRHENGYLINKQTNLYLDVDSDVRVFEFSIIRKLGKHIVLCHQKPDTNGANQQWTLTKEGYIVLKSHPKYVINVKGTKMVRLEIIEAKDLKKESLILMFKFHYDSQDIMTQTKFIENTLDPIWSEVHYLPVKNIGDKFILDIIDFNSFTKDKPLGTLNGIDKWANLSGQGKLHYKAKFYPLTLDALPKPTENFLVNLKEKPFDKSTLYILITLQTPNSSFPPSNTLANLFGYSDTEELLICIKIIIMMRES</sequence>
<reference evidence="3" key="1">
    <citation type="submission" date="2020-05" db="EMBL/GenBank/DDBJ databases">
        <authorList>
            <person name="Rincon C."/>
            <person name="Sanders R I."/>
            <person name="Robbins C."/>
            <person name="Chaturvedi A."/>
        </authorList>
    </citation>
    <scope>NUCLEOTIDE SEQUENCE</scope>
    <source>
        <strain evidence="3">CHB12</strain>
    </source>
</reference>
<accession>A0A915ZEB7</accession>
<dbReference type="Pfam" id="PF00168">
    <property type="entry name" value="C2"/>
    <property type="match status" value="1"/>
</dbReference>